<dbReference type="SMART" id="SM00060">
    <property type="entry name" value="FN3"/>
    <property type="match status" value="3"/>
</dbReference>
<evidence type="ECO:0000259" key="17">
    <source>
        <dbReference type="PROSITE" id="PS50853"/>
    </source>
</evidence>
<proteinExistence type="inferred from homology"/>
<evidence type="ECO:0000256" key="15">
    <source>
        <dbReference type="SAM" id="MobiDB-lite"/>
    </source>
</evidence>
<dbReference type="GO" id="GO:0045202">
    <property type="term" value="C:synapse"/>
    <property type="evidence" value="ECO:0007669"/>
    <property type="project" value="UniProtKB-SubCell"/>
</dbReference>
<dbReference type="FunFam" id="2.60.40.10:FF:000072">
    <property type="entry name" value="RIMS-binding protein 2 isoform X1"/>
    <property type="match status" value="1"/>
</dbReference>
<feature type="compositionally biased region" description="Basic residues" evidence="15">
    <location>
        <begin position="749"/>
        <end position="760"/>
    </location>
</feature>
<dbReference type="FunFam" id="2.30.30.40:FF:000006">
    <property type="entry name" value="RIMS-binding protein 2 isoform X1"/>
    <property type="match status" value="1"/>
</dbReference>
<dbReference type="GeneTree" id="ENSGT00950000183203"/>
<protein>
    <recommendedName>
        <fullName evidence="12">RIMS-binding protein 2</fullName>
    </recommendedName>
</protein>
<dbReference type="InterPro" id="IPR057950">
    <property type="entry name" value="RIMB1/RIM3A-C-like_N"/>
</dbReference>
<feature type="compositionally biased region" description="Polar residues" evidence="15">
    <location>
        <begin position="210"/>
        <end position="219"/>
    </location>
</feature>
<feature type="domain" description="Fibronectin type-III" evidence="17">
    <location>
        <begin position="907"/>
        <end position="991"/>
    </location>
</feature>
<keyword evidence="19" id="KW-1185">Reference proteome</keyword>
<keyword evidence="4 13" id="KW-0728">SH3 domain</keyword>
<evidence type="ECO:0000256" key="13">
    <source>
        <dbReference type="PROSITE-ProRule" id="PRU00192"/>
    </source>
</evidence>
<evidence type="ECO:0000256" key="11">
    <source>
        <dbReference type="ARBA" id="ARBA00054159"/>
    </source>
</evidence>
<dbReference type="SMART" id="SM00326">
    <property type="entry name" value="SH3"/>
    <property type="match status" value="3"/>
</dbReference>
<dbReference type="PANTHER" id="PTHR14234">
    <property type="entry name" value="RIM BINDING PROTEIN-RELATED"/>
    <property type="match status" value="1"/>
</dbReference>
<feature type="coiled-coil region" evidence="14">
    <location>
        <begin position="298"/>
        <end position="475"/>
    </location>
</feature>
<evidence type="ECO:0000259" key="16">
    <source>
        <dbReference type="PROSITE" id="PS50002"/>
    </source>
</evidence>
<dbReference type="InterPro" id="IPR001452">
    <property type="entry name" value="SH3_domain"/>
</dbReference>
<comment type="subcellular location">
    <subcellularLocation>
        <location evidence="1">Cell membrane</location>
    </subcellularLocation>
    <subcellularLocation>
        <location evidence="2">Cytoplasm</location>
    </subcellularLocation>
    <subcellularLocation>
        <location evidence="10">Synapse</location>
    </subcellularLocation>
</comment>
<feature type="compositionally biased region" description="Basic residues" evidence="15">
    <location>
        <begin position="1451"/>
        <end position="1462"/>
    </location>
</feature>
<feature type="region of interest" description="Disordered" evidence="15">
    <location>
        <begin position="1880"/>
        <end position="1950"/>
    </location>
</feature>
<feature type="region of interest" description="Disordered" evidence="15">
    <location>
        <begin position="1216"/>
        <end position="1237"/>
    </location>
</feature>
<feature type="compositionally biased region" description="Low complexity" evidence="15">
    <location>
        <begin position="731"/>
        <end position="748"/>
    </location>
</feature>
<evidence type="ECO:0000256" key="14">
    <source>
        <dbReference type="SAM" id="Coils"/>
    </source>
</evidence>
<feature type="region of interest" description="Disordered" evidence="15">
    <location>
        <begin position="1756"/>
        <end position="1792"/>
    </location>
</feature>
<feature type="region of interest" description="Disordered" evidence="15">
    <location>
        <begin position="718"/>
        <end position="797"/>
    </location>
</feature>
<evidence type="ECO:0000256" key="8">
    <source>
        <dbReference type="ARBA" id="ARBA00023018"/>
    </source>
</evidence>
<dbReference type="FunFam" id="2.30.30.40:FF:000023">
    <property type="entry name" value="RIMS-binding protein 2 isoform F"/>
    <property type="match status" value="1"/>
</dbReference>
<feature type="region of interest" description="Disordered" evidence="15">
    <location>
        <begin position="1252"/>
        <end position="1296"/>
    </location>
</feature>
<dbReference type="Gene3D" id="2.30.30.40">
    <property type="entry name" value="SH3 Domains"/>
    <property type="match status" value="3"/>
</dbReference>
<dbReference type="InterPro" id="IPR035753">
    <property type="entry name" value="RIM-BP_SH3_2"/>
</dbReference>
<evidence type="ECO:0000256" key="7">
    <source>
        <dbReference type="ARBA" id="ARBA00022737"/>
    </source>
</evidence>
<evidence type="ECO:0000256" key="4">
    <source>
        <dbReference type="ARBA" id="ARBA00022443"/>
    </source>
</evidence>
<feature type="region of interest" description="Disordered" evidence="15">
    <location>
        <begin position="207"/>
        <end position="297"/>
    </location>
</feature>
<dbReference type="CDD" id="cd12014">
    <property type="entry name" value="SH3_RIM-BP_1"/>
    <property type="match status" value="1"/>
</dbReference>
<dbReference type="InterPro" id="IPR003961">
    <property type="entry name" value="FN3_dom"/>
</dbReference>
<feature type="compositionally biased region" description="Basic residues" evidence="15">
    <location>
        <begin position="1926"/>
        <end position="1950"/>
    </location>
</feature>
<dbReference type="PROSITE" id="PS50853">
    <property type="entry name" value="FN3"/>
    <property type="match status" value="1"/>
</dbReference>
<dbReference type="Pfam" id="PF25566">
    <property type="entry name" value="RIMB1_N"/>
    <property type="match status" value="1"/>
</dbReference>
<accession>A0AAY4C798</accession>
<dbReference type="GO" id="GO:0005886">
    <property type="term" value="C:plasma membrane"/>
    <property type="evidence" value="ECO:0007669"/>
    <property type="project" value="UniProtKB-SubCell"/>
</dbReference>
<feature type="domain" description="SH3" evidence="16">
    <location>
        <begin position="1663"/>
        <end position="1731"/>
    </location>
</feature>
<evidence type="ECO:0000256" key="2">
    <source>
        <dbReference type="ARBA" id="ARBA00004496"/>
    </source>
</evidence>
<feature type="region of interest" description="Disordered" evidence="15">
    <location>
        <begin position="1404"/>
        <end position="1507"/>
    </location>
</feature>
<evidence type="ECO:0000256" key="9">
    <source>
        <dbReference type="ARBA" id="ARBA00023136"/>
    </source>
</evidence>
<reference evidence="18" key="1">
    <citation type="submission" date="2025-08" db="UniProtKB">
        <authorList>
            <consortium name="Ensembl"/>
        </authorList>
    </citation>
    <scope>IDENTIFICATION</scope>
</reference>
<evidence type="ECO:0000256" key="10">
    <source>
        <dbReference type="ARBA" id="ARBA00034103"/>
    </source>
</evidence>
<feature type="compositionally biased region" description="Polar residues" evidence="15">
    <location>
        <begin position="1216"/>
        <end position="1225"/>
    </location>
</feature>
<keyword evidence="14" id="KW-0175">Coiled coil</keyword>
<dbReference type="CDD" id="cd12013">
    <property type="entry name" value="SH3_RIM-BP_3"/>
    <property type="match status" value="1"/>
</dbReference>
<dbReference type="PROSITE" id="PS50002">
    <property type="entry name" value="SH3"/>
    <property type="match status" value="3"/>
</dbReference>
<feature type="domain" description="SH3" evidence="16">
    <location>
        <begin position="649"/>
        <end position="716"/>
    </location>
</feature>
<dbReference type="FunFam" id="2.60.40.10:FF:000643">
    <property type="entry name" value="RIMS-binding protein 2 isoform X1"/>
    <property type="match status" value="1"/>
</dbReference>
<dbReference type="CDD" id="cd00063">
    <property type="entry name" value="FN3"/>
    <property type="match status" value="1"/>
</dbReference>
<evidence type="ECO:0000256" key="12">
    <source>
        <dbReference type="ARBA" id="ARBA00068024"/>
    </source>
</evidence>
<evidence type="ECO:0000256" key="1">
    <source>
        <dbReference type="ARBA" id="ARBA00004236"/>
    </source>
</evidence>
<evidence type="ECO:0000256" key="5">
    <source>
        <dbReference type="ARBA" id="ARBA00022475"/>
    </source>
</evidence>
<evidence type="ECO:0000313" key="18">
    <source>
        <dbReference type="Ensembl" id="ENSDCDP00010029055.1"/>
    </source>
</evidence>
<evidence type="ECO:0000313" key="19">
    <source>
        <dbReference type="Proteomes" id="UP000694580"/>
    </source>
</evidence>
<dbReference type="FunFam" id="2.30.30.40:FF:000016">
    <property type="entry name" value="RIMS-binding protein 2 isoform X2"/>
    <property type="match status" value="1"/>
</dbReference>
<organism evidence="18 19">
    <name type="scientific">Denticeps clupeoides</name>
    <name type="common">denticle herring</name>
    <dbReference type="NCBI Taxonomy" id="299321"/>
    <lineage>
        <taxon>Eukaryota</taxon>
        <taxon>Metazoa</taxon>
        <taxon>Chordata</taxon>
        <taxon>Craniata</taxon>
        <taxon>Vertebrata</taxon>
        <taxon>Euteleostomi</taxon>
        <taxon>Actinopterygii</taxon>
        <taxon>Neopterygii</taxon>
        <taxon>Teleostei</taxon>
        <taxon>Clupei</taxon>
        <taxon>Clupeiformes</taxon>
        <taxon>Denticipitoidei</taxon>
        <taxon>Denticipitidae</taxon>
        <taxon>Denticeps</taxon>
    </lineage>
</organism>
<keyword evidence="6" id="KW-0963">Cytoplasm</keyword>
<feature type="compositionally biased region" description="Low complexity" evidence="15">
    <location>
        <begin position="588"/>
        <end position="599"/>
    </location>
</feature>
<dbReference type="InterPro" id="IPR057884">
    <property type="entry name" value="FN3_RIM-BP1/2/3"/>
</dbReference>
<feature type="compositionally biased region" description="Polar residues" evidence="15">
    <location>
        <begin position="766"/>
        <end position="775"/>
    </location>
</feature>
<dbReference type="Ensembl" id="ENSDCDT00010035841.1">
    <property type="protein sequence ID" value="ENSDCDP00010029055.1"/>
    <property type="gene ID" value="ENSDCDG00010018305.1"/>
</dbReference>
<sequence length="1950" mass="213126">MYDLCTRPESDGPGEMDAAPDPREEQGAPVLGRRTHSLYEAGFAKNGADYSFLVRQNAELLRALEELEKTCATLRDENGLLRKSSCPETEEKVKRLRRKNTELALIAKRLEDRAHKLQEANMKVVNVPMPVKPGVVEQYKRAFARQRARDLAQHADSLLSKDKEIAALQQECRQLEARLGQSKDSPDSSAVADFERLLRESQKEVLRLQRQLSVSSTQEVKPAPDSAHDITDIAVASTLLTTDDTHKSPLETPSPPLDDAPPRCQEAPVKEKEPWQPVTPPPGPSPAQEEEPTEEQRVQFLESELSKKRKECEGLEHEVRKRQKRCQDLESQLEEECSRNERLEEETQLLRRKAQLLEQSQCDNDGLREEVCTLGVQYRSALDENQKLRAKLENLEQVLKHMREVAERRQKLELEHEQALAILKFKQEEIKRLQRAQLFAKREHEGVVQMLENTLDCMQAKVRELEGKCRSQSEQFSLLSQELDRFRLHAAKIDLASSGLLSGPALAHLTNGLGLSVETGPIDPGAVLSLGDIAFWTLEGTDVPPGAASEQDLEAVLTTSPTPIAPGLARPQRSPATKHRELPTLGNTKSTSTSSTPKSDSAHLTPKSGSHPHSPRKASPVHEVDTASEVEELDIDVSPAPYSASRGAAKLQVFIARYSYNPYDGPNDNPEVELPLTAGEYIYMYGDMDDDGFYEGELMDGRRGLVPSNFVERVSDDDIMNAHPPETGELSHNSFQDSSFHSSSFQHNSHQHPPHPHHVRFAPSVSEPTDSSARAVSTPSPRPGPSPSPTHTAPVTNGLDLDLEEVGVDTVPYPRKLTLIKQLAKSAIIGWDAPAVPAGWGSVWSYNVYVDQELRLNVPFGSQTKAVLERLDVATNTYRVSVQSLTDRGGSDQLRCTMLVGQDACVAPSALHVDRVTATSATLTWLPSNSNYVHVVSLNEEECELVKAGCYSLCLANLAPSLRYQVKVEARPHRTPWEMPPEQRERKAAVTCFSTLTAGPPDAPLDVQLEQGPSAGIALVSWLPVTIDATGTSNGVSVTGYTIYADKKKVLEVASPTAGSALLGPSQIQSLQSAQELTVHTMSAHGESPDSVAVNVQAKLPAIMTGTKPSCPPVPALSSAASELFLQATPPSSCSAAKTSTPAYASLPDVHVPSPGGEGVDLKPNAVTINAPLPAASYAEAWATPSSAASIAEVLAAPTLAPSVSSNPQMSVTLSARISPSPTQEPSRDTDSPGAKRPAVSIAEFLEDPCAKTHVHQPVPVPKPRTHVPEVDPLDAPETHPLRPPNPSPLESEAEEDLENARLVSIEEFLRPALPHLYQGYSVGLMEPSNGPQADSSRGSDLSDILEEEEEDLYSESAGEVRGRGYSTAGATGRPDVWELDSDEEVLERILKLPAQTCNTKQLFSIPEVTEEEDNSAEEAEPRRRLASRGEVLARGILRQHLPSSLTPPKRSAHPARPRPQLRVHYADTVEEEEADSDSSLYAGPDSREVWSRRSRPPHHTHDRDRLRKEALRRSHMTSDLPAVTAALPTAGPSTDGGPYMLSRTIHRVKSPTGPGVEIDVEYGTDNDEDPARYEPGEVVVEQMSSEWWVEGSHDYHRPIPAPRRPKAEQLAITAADHHQWDPQLTETGAAWCPPDGISAKVSRPGGRRVKEIPDAARLVRENEMRIFVALFPYDPVTMSPNPDAAEEELPFQEGQIIKVYGDKDADGFYHGESSGRLGYVPCNMVSEIQVEDEETREQLLQQGFLSTDASMEKIGARSHARLPRRPVPPAKPRRSKKGSAAATDVQGPGPRRMVAIFDYDPRESSPNADIEAELTFSAGDVIYVFGDMDDDGFFYGELNGHKGLVPSNFLRAFPEAGEGNAGGAGPHPVVLDGRRDLQVSDQADPAPAALLEEDPRPCPDPEPRPANVPAPPTNLPPPADSSPPGKKKKGFFSKGRKLFKKLGSGRKES</sequence>
<feature type="compositionally biased region" description="Pro residues" evidence="15">
    <location>
        <begin position="1905"/>
        <end position="1922"/>
    </location>
</feature>
<gene>
    <name evidence="18" type="primary">TSPOAP1</name>
</gene>
<keyword evidence="9" id="KW-0472">Membrane</keyword>
<feature type="compositionally biased region" description="Basic and acidic residues" evidence="15">
    <location>
        <begin position="1894"/>
        <end position="1904"/>
    </location>
</feature>
<keyword evidence="7" id="KW-0677">Repeat</keyword>
<feature type="coiled-coil region" evidence="14">
    <location>
        <begin position="50"/>
        <end position="127"/>
    </location>
</feature>
<comment type="similarity">
    <text evidence="3">Belongs to the RIMBP family.</text>
</comment>
<dbReference type="InterPro" id="IPR036028">
    <property type="entry name" value="SH3-like_dom_sf"/>
</dbReference>
<feature type="compositionally biased region" description="Acidic residues" evidence="15">
    <location>
        <begin position="1409"/>
        <end position="1419"/>
    </location>
</feature>
<feature type="domain" description="SH3" evidence="16">
    <location>
        <begin position="1789"/>
        <end position="1856"/>
    </location>
</feature>
<dbReference type="InterPro" id="IPR013783">
    <property type="entry name" value="Ig-like_fold"/>
</dbReference>
<reference evidence="18" key="2">
    <citation type="submission" date="2025-09" db="UniProtKB">
        <authorList>
            <consortium name="Ensembl"/>
        </authorList>
    </citation>
    <scope>IDENTIFICATION</scope>
</reference>
<feature type="compositionally biased region" description="Basic and acidic residues" evidence="15">
    <location>
        <begin position="1"/>
        <end position="10"/>
    </location>
</feature>
<dbReference type="Proteomes" id="UP000694580">
    <property type="component" value="Unplaced"/>
</dbReference>
<dbReference type="Pfam" id="PF25523">
    <property type="entry name" value="Ig_RIMBP2"/>
    <property type="match status" value="1"/>
</dbReference>
<dbReference type="CDD" id="cd12012">
    <property type="entry name" value="SH3_RIM-BP_2"/>
    <property type="match status" value="1"/>
</dbReference>
<dbReference type="InterPro" id="IPR036116">
    <property type="entry name" value="FN3_sf"/>
</dbReference>
<dbReference type="PANTHER" id="PTHR14234:SF20">
    <property type="entry name" value="PERIPHERAL-TYPE BENZODIAZEPINE RECEPTOR-ASSOCIATED PROTEIN 1"/>
    <property type="match status" value="1"/>
</dbReference>
<feature type="region of interest" description="Disordered" evidence="15">
    <location>
        <begin position="1"/>
        <end position="32"/>
    </location>
</feature>
<evidence type="ECO:0000256" key="3">
    <source>
        <dbReference type="ARBA" id="ARBA00010749"/>
    </source>
</evidence>
<keyword evidence="8" id="KW-0770">Synapse</keyword>
<feature type="region of interest" description="Disordered" evidence="15">
    <location>
        <begin position="560"/>
        <end position="624"/>
    </location>
</feature>
<keyword evidence="5" id="KW-1003">Cell membrane</keyword>
<dbReference type="SUPFAM" id="SSF49265">
    <property type="entry name" value="Fibronectin type III"/>
    <property type="match status" value="2"/>
</dbReference>
<dbReference type="SUPFAM" id="SSF50044">
    <property type="entry name" value="SH3-domain"/>
    <property type="match status" value="3"/>
</dbReference>
<evidence type="ECO:0000256" key="6">
    <source>
        <dbReference type="ARBA" id="ARBA00022490"/>
    </source>
</evidence>
<name>A0AAY4C798_9TELE</name>
<dbReference type="InterPro" id="IPR040325">
    <property type="entry name" value="RIMBP1/2/3"/>
</dbReference>
<comment type="function">
    <text evidence="11">Plays a role in the synaptic transmission as bifunctional linker that interacts simultaneously with RIMS1, RIMS2, CACNA1D and CACNA1B.</text>
</comment>
<dbReference type="InterPro" id="IPR035755">
    <property type="entry name" value="RIM-BP_SH3_3"/>
</dbReference>
<dbReference type="Pfam" id="PF07653">
    <property type="entry name" value="SH3_2"/>
    <property type="match status" value="3"/>
</dbReference>
<dbReference type="Gene3D" id="2.60.40.10">
    <property type="entry name" value="Immunoglobulins"/>
    <property type="match status" value="2"/>
</dbReference>